<organism evidence="1 2">
    <name type="scientific">Ambrosia artemisiifolia</name>
    <name type="common">Common ragweed</name>
    <dbReference type="NCBI Taxonomy" id="4212"/>
    <lineage>
        <taxon>Eukaryota</taxon>
        <taxon>Viridiplantae</taxon>
        <taxon>Streptophyta</taxon>
        <taxon>Embryophyta</taxon>
        <taxon>Tracheophyta</taxon>
        <taxon>Spermatophyta</taxon>
        <taxon>Magnoliopsida</taxon>
        <taxon>eudicotyledons</taxon>
        <taxon>Gunneridae</taxon>
        <taxon>Pentapetalae</taxon>
        <taxon>asterids</taxon>
        <taxon>campanulids</taxon>
        <taxon>Asterales</taxon>
        <taxon>Asteraceae</taxon>
        <taxon>Asteroideae</taxon>
        <taxon>Heliantheae alliance</taxon>
        <taxon>Heliantheae</taxon>
        <taxon>Ambrosia</taxon>
    </lineage>
</organism>
<dbReference type="EMBL" id="JAMZMK010011270">
    <property type="protein sequence ID" value="KAI7728109.1"/>
    <property type="molecule type" value="Genomic_DNA"/>
</dbReference>
<reference evidence="1" key="1">
    <citation type="submission" date="2022-06" db="EMBL/GenBank/DDBJ databases">
        <title>Uncovering the hologenomic basis of an extraordinary plant invasion.</title>
        <authorList>
            <person name="Bieker V.C."/>
            <person name="Martin M.D."/>
            <person name="Gilbert T."/>
            <person name="Hodgins K."/>
            <person name="Battlay P."/>
            <person name="Petersen B."/>
            <person name="Wilson J."/>
        </authorList>
    </citation>
    <scope>NUCLEOTIDE SEQUENCE</scope>
    <source>
        <strain evidence="1">AA19_3_7</strain>
        <tissue evidence="1">Leaf</tissue>
    </source>
</reference>
<proteinExistence type="predicted"/>
<dbReference type="AlphaFoldDB" id="A0AAD5G441"/>
<comment type="caution">
    <text evidence="1">The sequence shown here is derived from an EMBL/GenBank/DDBJ whole genome shotgun (WGS) entry which is preliminary data.</text>
</comment>
<keyword evidence="2" id="KW-1185">Reference proteome</keyword>
<dbReference type="Pfam" id="PF05910">
    <property type="entry name" value="DUF868"/>
    <property type="match status" value="1"/>
</dbReference>
<name>A0AAD5G441_AMBAR</name>
<evidence type="ECO:0000313" key="1">
    <source>
        <dbReference type="EMBL" id="KAI7728109.1"/>
    </source>
</evidence>
<gene>
    <name evidence="1" type="ORF">M8C21_029615</name>
</gene>
<dbReference type="InterPro" id="IPR008586">
    <property type="entry name" value="DUF868_pln"/>
</dbReference>
<protein>
    <submittedName>
        <fullName evidence="1">Uncharacterized protein</fullName>
    </submittedName>
</protein>
<dbReference type="Proteomes" id="UP001206925">
    <property type="component" value="Unassembled WGS sequence"/>
</dbReference>
<dbReference type="PANTHER" id="PTHR31972:SF60">
    <property type="entry name" value="DUF868 FAMILY PROTEIN"/>
    <property type="match status" value="1"/>
</dbReference>
<accession>A0AAD5G441</accession>
<evidence type="ECO:0000313" key="2">
    <source>
        <dbReference type="Proteomes" id="UP001206925"/>
    </source>
</evidence>
<sequence length="189" mass="21428">MAQYGAGAEPIDRYYVFIMVDSEMGLFLGDMSDDAVFKKVKNKQNVKFSLVSRREYIYGNTLYSTKAQFSDAGTLHDVVIRCTGEGEDVKNPSLSVCIDKRVVIRVKRLRWNFRGNQTIFVDGLSVDLMWDVHGWFFTAGSGSGAGPGRAVFMFRTRNGLDSRLWSEDKVKTKDEMKEFSLLVYATTLK</sequence>
<dbReference type="PANTHER" id="PTHR31972">
    <property type="entry name" value="EXPRESSED PROTEIN"/>
    <property type="match status" value="1"/>
</dbReference>